<evidence type="ECO:0000256" key="1">
    <source>
        <dbReference type="ARBA" id="ARBA00010337"/>
    </source>
</evidence>
<dbReference type="PANTHER" id="PTHR19302">
    <property type="entry name" value="GAMMA TUBULIN COMPLEX PROTEIN"/>
    <property type="match status" value="1"/>
</dbReference>
<dbReference type="EMBL" id="BQFW01000012">
    <property type="protein sequence ID" value="GJJ76462.1"/>
    <property type="molecule type" value="Genomic_DNA"/>
</dbReference>
<dbReference type="Proteomes" id="UP000827284">
    <property type="component" value="Unassembled WGS sequence"/>
</dbReference>
<dbReference type="GO" id="GO:0043015">
    <property type="term" value="F:gamma-tubulin binding"/>
    <property type="evidence" value="ECO:0007669"/>
    <property type="project" value="InterPro"/>
</dbReference>
<evidence type="ECO:0000313" key="9">
    <source>
        <dbReference type="EMBL" id="GJJ76462.1"/>
    </source>
</evidence>
<reference evidence="9" key="1">
    <citation type="submission" date="2021-11" db="EMBL/GenBank/DDBJ databases">
        <authorList>
            <person name="Herlambang A."/>
            <person name="Guo Y."/>
            <person name="Takashima Y."/>
            <person name="Nishizawa T."/>
        </authorList>
    </citation>
    <scope>NUCLEOTIDE SEQUENCE</scope>
    <source>
        <strain evidence="9">E1425</strain>
    </source>
</reference>
<dbReference type="Pfam" id="PF17681">
    <property type="entry name" value="GCP_N_terminal"/>
    <property type="match status" value="1"/>
</dbReference>
<protein>
    <recommendedName>
        <fullName evidence="5">Spindle pole body component</fullName>
    </recommendedName>
</protein>
<dbReference type="GO" id="GO:0000278">
    <property type="term" value="P:mitotic cell cycle"/>
    <property type="evidence" value="ECO:0007669"/>
    <property type="project" value="TreeGrafter"/>
</dbReference>
<reference evidence="9" key="2">
    <citation type="journal article" date="2022" name="Microbiol. Resour. Announc.">
        <title>Whole-Genome Sequence of Entomortierella parvispora E1425, a Mucoromycotan Fungus Associated with Burkholderiaceae-Related Endosymbiotic Bacteria.</title>
        <authorList>
            <person name="Herlambang A."/>
            <person name="Guo Y."/>
            <person name="Takashima Y."/>
            <person name="Narisawa K."/>
            <person name="Ohta H."/>
            <person name="Nishizawa T."/>
        </authorList>
    </citation>
    <scope>NUCLEOTIDE SEQUENCE</scope>
    <source>
        <strain evidence="9">E1425</strain>
    </source>
</reference>
<dbReference type="GO" id="GO:0044732">
    <property type="term" value="C:mitotic spindle pole body"/>
    <property type="evidence" value="ECO:0007669"/>
    <property type="project" value="TreeGrafter"/>
</dbReference>
<feature type="domain" description="Gamma tubulin complex component protein N-terminal" evidence="8">
    <location>
        <begin position="14"/>
        <end position="351"/>
    </location>
</feature>
<evidence type="ECO:0000259" key="8">
    <source>
        <dbReference type="Pfam" id="PF17681"/>
    </source>
</evidence>
<evidence type="ECO:0000256" key="2">
    <source>
        <dbReference type="ARBA" id="ARBA00022490"/>
    </source>
</evidence>
<evidence type="ECO:0000256" key="6">
    <source>
        <dbReference type="SAM" id="MobiDB-lite"/>
    </source>
</evidence>
<feature type="domain" description="Gamma tubulin complex component C-terminal" evidence="7">
    <location>
        <begin position="354"/>
        <end position="766"/>
    </location>
</feature>
<dbReference type="GO" id="GO:0000922">
    <property type="term" value="C:spindle pole"/>
    <property type="evidence" value="ECO:0007669"/>
    <property type="project" value="InterPro"/>
</dbReference>
<accession>A0A9P3LZT5</accession>
<dbReference type="GO" id="GO:0031122">
    <property type="term" value="P:cytoplasmic microtubule organization"/>
    <property type="evidence" value="ECO:0007669"/>
    <property type="project" value="TreeGrafter"/>
</dbReference>
<comment type="similarity">
    <text evidence="1 5">Belongs to the TUBGCP family.</text>
</comment>
<dbReference type="InterPro" id="IPR042241">
    <property type="entry name" value="GCP_C_sf"/>
</dbReference>
<feature type="compositionally biased region" description="Polar residues" evidence="6">
    <location>
        <begin position="508"/>
        <end position="522"/>
    </location>
</feature>
<dbReference type="GO" id="GO:0000930">
    <property type="term" value="C:gamma-tubulin complex"/>
    <property type="evidence" value="ECO:0007669"/>
    <property type="project" value="TreeGrafter"/>
</dbReference>
<dbReference type="GO" id="GO:0005874">
    <property type="term" value="C:microtubule"/>
    <property type="evidence" value="ECO:0007669"/>
    <property type="project" value="UniProtKB-KW"/>
</dbReference>
<keyword evidence="3 5" id="KW-0493">Microtubule</keyword>
<evidence type="ECO:0000256" key="4">
    <source>
        <dbReference type="ARBA" id="ARBA00023212"/>
    </source>
</evidence>
<keyword evidence="4 5" id="KW-0206">Cytoskeleton</keyword>
<evidence type="ECO:0000259" key="7">
    <source>
        <dbReference type="Pfam" id="PF04130"/>
    </source>
</evidence>
<keyword evidence="2 5" id="KW-0963">Cytoplasm</keyword>
<dbReference type="InterPro" id="IPR041470">
    <property type="entry name" value="GCP_N"/>
</dbReference>
<feature type="region of interest" description="Disordered" evidence="6">
    <location>
        <begin position="444"/>
        <end position="531"/>
    </location>
</feature>
<keyword evidence="10" id="KW-1185">Reference proteome</keyword>
<dbReference type="GO" id="GO:0051321">
    <property type="term" value="P:meiotic cell cycle"/>
    <property type="evidence" value="ECO:0007669"/>
    <property type="project" value="TreeGrafter"/>
</dbReference>
<dbReference type="InterPro" id="IPR040457">
    <property type="entry name" value="GCP_C"/>
</dbReference>
<evidence type="ECO:0000256" key="3">
    <source>
        <dbReference type="ARBA" id="ARBA00022701"/>
    </source>
</evidence>
<dbReference type="InterPro" id="IPR007259">
    <property type="entry name" value="GCP"/>
</dbReference>
<gene>
    <name evidence="9" type="ORF">EMPS_08821</name>
</gene>
<name>A0A9P3LZT5_9FUNG</name>
<evidence type="ECO:0000313" key="10">
    <source>
        <dbReference type="Proteomes" id="UP000827284"/>
    </source>
</evidence>
<feature type="compositionally biased region" description="Polar residues" evidence="6">
    <location>
        <begin position="478"/>
        <end position="488"/>
    </location>
</feature>
<evidence type="ECO:0000256" key="5">
    <source>
        <dbReference type="RuleBase" id="RU363050"/>
    </source>
</evidence>
<dbReference type="PANTHER" id="PTHR19302:SF13">
    <property type="entry name" value="GAMMA-TUBULIN COMPLEX COMPONENT 2"/>
    <property type="match status" value="1"/>
</dbReference>
<dbReference type="GO" id="GO:0007020">
    <property type="term" value="P:microtubule nucleation"/>
    <property type="evidence" value="ECO:0007669"/>
    <property type="project" value="InterPro"/>
</dbReference>
<dbReference type="GO" id="GO:0051011">
    <property type="term" value="F:microtubule minus-end binding"/>
    <property type="evidence" value="ECO:0007669"/>
    <property type="project" value="TreeGrafter"/>
</dbReference>
<dbReference type="Gene3D" id="1.20.120.1900">
    <property type="entry name" value="Gamma-tubulin complex, C-terminal domain"/>
    <property type="match status" value="1"/>
</dbReference>
<comment type="subcellular location">
    <subcellularLocation>
        <location evidence="5">Cytoplasm</location>
        <location evidence="5">Cytoskeleton</location>
        <location evidence="5">Microtubule organizing center</location>
    </subcellularLocation>
</comment>
<dbReference type="AlphaFoldDB" id="A0A9P3LZT5"/>
<dbReference type="GO" id="GO:0051225">
    <property type="term" value="P:spindle assembly"/>
    <property type="evidence" value="ECO:0007669"/>
    <property type="project" value="TreeGrafter"/>
</dbReference>
<dbReference type="Pfam" id="PF04130">
    <property type="entry name" value="GCP_C_terminal"/>
    <property type="match status" value="1"/>
</dbReference>
<feature type="compositionally biased region" description="Gly residues" evidence="6">
    <location>
        <begin position="444"/>
        <end position="457"/>
    </location>
</feature>
<comment type="caution">
    <text evidence="9">The sequence shown here is derived from an EMBL/GenBank/DDBJ whole genome shotgun (WGS) entry which is preliminary data.</text>
</comment>
<sequence length="777" mass="88023">MLEQRILMQEHAIIEDVLFTMMGIEGKYITPIRRPVSAQDQDAEYVHKEFKTDDSIEPSLRDLVSRILPLASIYLSLEAFVELHSRFEYGFVSHALCAAIRTLLKEYLILIAQLETQFRSSPDFTLQKLWYYIQPTLQTLTSLDVLVGVIREAGKKEDLGDDIEALLNPKEGIPLECKGGSILAILATGMFNMSGDPATKKLYGFLLNKAAVPYIAMLESWIHKGEIRDPYEEFMIVESRKVNKENIKEDFNDAYWEQRYTIRENYVPSFLVPLKNKILLAGKYLNVIRECGIHLTQVNESQPSSIQASASASSTDGNDILSSLTGINLVDTIEAAYQSANRKLLALLLEEKQLLGRLRSMKRYFFLDQSDYFTHFLDLASAELKRPAREVSLTKLQSLMDLVLRNPSSVTVNDVFKEDLKVDMSRLSLVDQLLRIINVGGLGQVQGPNQGQGQGLGDRGESRASNQSRESRAPVHSRVNSGSGQNGHAPTDSWHEEMLNTLGGGPSRTASSMEGVMATSSEAPPATNRGPLSGMDVLTLDYSVKFPLSLVISRKALTKYQLLFRHLLYLKHGEQVLCNTWIEHVKSPVWKNASPELLGWRGRVYSVRAKMLTFVQQFSYYVCSEVLEPNWRELAANLAKVSTVDQVLQIHSDFLDTCLNQCMLTNSKLLRIYSKLMNQCIKFAAYTDRFTRAILAMEVQLEEEAETLTLQPQVQSIEQAMKRLNEFEQQFVYHVQLLIQALSFFSATETVQFLCLIVRLDYNQFYANQPKDILTRQ</sequence>
<dbReference type="OrthoDB" id="2192946at2759"/>
<proteinExistence type="inferred from homology"/>
<organism evidence="9 10">
    <name type="scientific">Entomortierella parvispora</name>
    <dbReference type="NCBI Taxonomy" id="205924"/>
    <lineage>
        <taxon>Eukaryota</taxon>
        <taxon>Fungi</taxon>
        <taxon>Fungi incertae sedis</taxon>
        <taxon>Mucoromycota</taxon>
        <taxon>Mortierellomycotina</taxon>
        <taxon>Mortierellomycetes</taxon>
        <taxon>Mortierellales</taxon>
        <taxon>Mortierellaceae</taxon>
        <taxon>Entomortierella</taxon>
    </lineage>
</organism>